<dbReference type="InterPro" id="IPR011010">
    <property type="entry name" value="DNA_brk_join_enz"/>
</dbReference>
<dbReference type="Gene3D" id="1.10.443.10">
    <property type="entry name" value="Intergrase catalytic core"/>
    <property type="match status" value="1"/>
</dbReference>
<name>A0ABP9XFF5_9DEIO</name>
<dbReference type="EMBL" id="BAABRV010000005">
    <property type="protein sequence ID" value="GAA5534093.1"/>
    <property type="molecule type" value="Genomic_DNA"/>
</dbReference>
<proteinExistence type="predicted"/>
<comment type="caution">
    <text evidence="3">The sequence shown here is derived from an EMBL/GenBank/DDBJ whole genome shotgun (WGS) entry which is preliminary data.</text>
</comment>
<accession>A0ABP9XFF5</accession>
<sequence>MTPDSPRQHLLRQALSQYDLDQLLGLLREQLSRPEPQTHSNLHPIFKQAQVDELDLLQPPEDFHTWLHAPLRHTRYGPGTAKPNTVIARLSTLRNLYEVLIDEGLLTNNPARDCPAPSAEHKAAPLPSPRQIARLLAEARETDPHLFAALTLIHQHAFQLTELLRLRWSALDFSRGELLRARTVTPLTGESLRALHPLLAQAGGPLHAPEQAERVFPYANDQDFRLELWKLCKQANLPLISPSDLRRASLRDHPQGPAEKGFSNPQAYKDALKYAGQVLRKERT</sequence>
<evidence type="ECO:0008006" key="5">
    <source>
        <dbReference type="Google" id="ProtNLM"/>
    </source>
</evidence>
<keyword evidence="4" id="KW-1185">Reference proteome</keyword>
<evidence type="ECO:0000256" key="1">
    <source>
        <dbReference type="ARBA" id="ARBA00023172"/>
    </source>
</evidence>
<reference evidence="3 4" key="1">
    <citation type="submission" date="2024-02" db="EMBL/GenBank/DDBJ databases">
        <title>Deinococcus aluminii NBRC 112889.</title>
        <authorList>
            <person name="Ichikawa N."/>
            <person name="Katano-Makiyama Y."/>
            <person name="Hidaka K."/>
        </authorList>
    </citation>
    <scope>NUCLEOTIDE SEQUENCE [LARGE SCALE GENOMIC DNA]</scope>
    <source>
        <strain evidence="3 4">NBRC 112889</strain>
    </source>
</reference>
<organism evidence="3 4">
    <name type="scientific">Deinococcus aluminii</name>
    <dbReference type="NCBI Taxonomy" id="1656885"/>
    <lineage>
        <taxon>Bacteria</taxon>
        <taxon>Thermotogati</taxon>
        <taxon>Deinococcota</taxon>
        <taxon>Deinococci</taxon>
        <taxon>Deinococcales</taxon>
        <taxon>Deinococcaceae</taxon>
        <taxon>Deinococcus</taxon>
    </lineage>
</organism>
<dbReference type="SUPFAM" id="SSF56349">
    <property type="entry name" value="DNA breaking-rejoining enzymes"/>
    <property type="match status" value="1"/>
</dbReference>
<dbReference type="RefSeq" id="WP_345455113.1">
    <property type="nucleotide sequence ID" value="NZ_BAABRV010000005.1"/>
</dbReference>
<protein>
    <recommendedName>
        <fullName evidence="5">Tyr recombinase domain-containing protein</fullName>
    </recommendedName>
</protein>
<gene>
    <name evidence="3" type="ORF">Dalu01_02501</name>
</gene>
<evidence type="ECO:0000256" key="2">
    <source>
        <dbReference type="SAM" id="MobiDB-lite"/>
    </source>
</evidence>
<dbReference type="Proteomes" id="UP001404956">
    <property type="component" value="Unassembled WGS sequence"/>
</dbReference>
<feature type="region of interest" description="Disordered" evidence="2">
    <location>
        <begin position="248"/>
        <end position="284"/>
    </location>
</feature>
<keyword evidence="1" id="KW-0233">DNA recombination</keyword>
<evidence type="ECO:0000313" key="4">
    <source>
        <dbReference type="Proteomes" id="UP001404956"/>
    </source>
</evidence>
<evidence type="ECO:0000313" key="3">
    <source>
        <dbReference type="EMBL" id="GAA5534093.1"/>
    </source>
</evidence>
<dbReference type="InterPro" id="IPR013762">
    <property type="entry name" value="Integrase-like_cat_sf"/>
</dbReference>